<keyword evidence="3" id="KW-1185">Reference proteome</keyword>
<proteinExistence type="predicted"/>
<dbReference type="OrthoDB" id="10067219at2759"/>
<evidence type="ECO:0000259" key="1">
    <source>
        <dbReference type="PROSITE" id="PS51433"/>
    </source>
</evidence>
<evidence type="ECO:0000313" key="3">
    <source>
        <dbReference type="Proteomes" id="UP000242450"/>
    </source>
</evidence>
<dbReference type="FunFam" id="1.10.150.50:FF:000010">
    <property type="entry name" value="Fli-1 proto-oncogene, ETS transcription factor"/>
    <property type="match status" value="1"/>
</dbReference>
<dbReference type="Pfam" id="PF02198">
    <property type="entry name" value="SAM_PNT"/>
    <property type="match status" value="1"/>
</dbReference>
<dbReference type="AlphaFoldDB" id="A0A212DGC1"/>
<protein>
    <submittedName>
        <fullName evidence="2">FLI1</fullName>
    </submittedName>
</protein>
<reference evidence="2 3" key="1">
    <citation type="journal article" date="2018" name="Mol. Genet. Genomics">
        <title>The red deer Cervus elaphus genome CerEla1.0: sequencing, annotating, genes, and chromosomes.</title>
        <authorList>
            <person name="Bana N.A."/>
            <person name="Nyiri A."/>
            <person name="Nagy J."/>
            <person name="Frank K."/>
            <person name="Nagy T."/>
            <person name="Steger V."/>
            <person name="Schiller M."/>
            <person name="Lakatos P."/>
            <person name="Sugar L."/>
            <person name="Horn P."/>
            <person name="Barta E."/>
            <person name="Orosz L."/>
        </authorList>
    </citation>
    <scope>NUCLEOTIDE SEQUENCE [LARGE SCALE GENOMIC DNA]</scope>
    <source>
        <strain evidence="2">Hungarian</strain>
    </source>
</reference>
<sequence>MKANPVGDGFEDGCQPRGQLCIGDSLSSERLNSFSAEKNRPLVPAPHQITPRDFRDPHSALKLPSLAMSMLCKASCAGADFLDCVREALSVVSDDQSLFDSAYGAAAHLPKADMTASGSPDYGQPHKINPLPPQQEWMNQPVRVNVKREYDHMNGSRESPVDCSVSKCGKLVGGGESNTMSYNSYMDEKNGPPPPNMTTNERRVIVPADPTLWTQEHVRQWLEWAIKEYGLMEIDTSFFQNMDGKELCKLNKEDFLRATSLYNTEVLLSHLSYLRESKCPVPSVSGQLNTPRGCSAKSPGLERTLPGRSGCRLVPIVTAQGKEIGSLPRFMLGGCYRSGTSGCQVAKVTLGPRDSARGLTQSCHVKGRKTKREEKLGNCRHRCSLGRAGVEVGTAKLSMMRDQERPPEKQKH</sequence>
<comment type="caution">
    <text evidence="2">The sequence shown here is derived from an EMBL/GenBank/DDBJ whole genome shotgun (WGS) entry which is preliminary data.</text>
</comment>
<organism evidence="2 3">
    <name type="scientific">Cervus elaphus hippelaphus</name>
    <name type="common">European red deer</name>
    <dbReference type="NCBI Taxonomy" id="46360"/>
    <lineage>
        <taxon>Eukaryota</taxon>
        <taxon>Metazoa</taxon>
        <taxon>Chordata</taxon>
        <taxon>Craniata</taxon>
        <taxon>Vertebrata</taxon>
        <taxon>Euteleostomi</taxon>
        <taxon>Mammalia</taxon>
        <taxon>Eutheria</taxon>
        <taxon>Laurasiatheria</taxon>
        <taxon>Artiodactyla</taxon>
        <taxon>Ruminantia</taxon>
        <taxon>Pecora</taxon>
        <taxon>Cervidae</taxon>
        <taxon>Cervinae</taxon>
        <taxon>Cervus</taxon>
    </lineage>
</organism>
<dbReference type="Proteomes" id="UP000242450">
    <property type="component" value="Chromosome 2"/>
</dbReference>
<dbReference type="Gene3D" id="1.10.150.50">
    <property type="entry name" value="Transcription Factor, Ets-1"/>
    <property type="match status" value="1"/>
</dbReference>
<dbReference type="SMART" id="SM00251">
    <property type="entry name" value="SAM_PNT"/>
    <property type="match status" value="1"/>
</dbReference>
<dbReference type="PROSITE" id="PS51433">
    <property type="entry name" value="PNT"/>
    <property type="match status" value="1"/>
</dbReference>
<dbReference type="SUPFAM" id="SSF47769">
    <property type="entry name" value="SAM/Pointed domain"/>
    <property type="match status" value="1"/>
</dbReference>
<dbReference type="GO" id="GO:0043565">
    <property type="term" value="F:sequence-specific DNA binding"/>
    <property type="evidence" value="ECO:0007669"/>
    <property type="project" value="InterPro"/>
</dbReference>
<gene>
    <name evidence="2" type="ORF">Celaphus_00013484</name>
</gene>
<accession>A0A212DGC1</accession>
<dbReference type="InterPro" id="IPR035573">
    <property type="entry name" value="SAM_PNT-FLI-1"/>
</dbReference>
<dbReference type="EMBL" id="MKHE01000002">
    <property type="protein sequence ID" value="OWK17296.1"/>
    <property type="molecule type" value="Genomic_DNA"/>
</dbReference>
<evidence type="ECO:0000313" key="2">
    <source>
        <dbReference type="EMBL" id="OWK17296.1"/>
    </source>
</evidence>
<dbReference type="InterPro" id="IPR013761">
    <property type="entry name" value="SAM/pointed_sf"/>
</dbReference>
<feature type="domain" description="PNT" evidence="1">
    <location>
        <begin position="192"/>
        <end position="278"/>
    </location>
</feature>
<dbReference type="CDD" id="cd08541">
    <property type="entry name" value="SAM_PNT-FLI-1"/>
    <property type="match status" value="1"/>
</dbReference>
<dbReference type="InterPro" id="IPR003118">
    <property type="entry name" value="Pointed_dom"/>
</dbReference>
<name>A0A212DGC1_CEREH</name>